<dbReference type="RefSeq" id="WP_248905864.1">
    <property type="nucleotide sequence ID" value="NZ_CP109979.1"/>
</dbReference>
<proteinExistence type="predicted"/>
<keyword evidence="2" id="KW-1185">Reference proteome</keyword>
<dbReference type="Proteomes" id="UP001596417">
    <property type="component" value="Unassembled WGS sequence"/>
</dbReference>
<organism evidence="1 2">
    <name type="scientific">Halocatena marina</name>
    <dbReference type="NCBI Taxonomy" id="2934937"/>
    <lineage>
        <taxon>Archaea</taxon>
        <taxon>Methanobacteriati</taxon>
        <taxon>Methanobacteriota</taxon>
        <taxon>Stenosarchaea group</taxon>
        <taxon>Halobacteria</taxon>
        <taxon>Halobacteriales</taxon>
        <taxon>Natronomonadaceae</taxon>
        <taxon>Halocatena</taxon>
    </lineage>
</organism>
<dbReference type="AlphaFoldDB" id="A0ABD5YQ20"/>
<evidence type="ECO:0000313" key="1">
    <source>
        <dbReference type="EMBL" id="MFC7189698.1"/>
    </source>
</evidence>
<dbReference type="GeneID" id="76199255"/>
<reference evidence="1 2" key="1">
    <citation type="journal article" date="2019" name="Int. J. Syst. Evol. Microbiol.">
        <title>The Global Catalogue of Microorganisms (GCM) 10K type strain sequencing project: providing services to taxonomists for standard genome sequencing and annotation.</title>
        <authorList>
            <consortium name="The Broad Institute Genomics Platform"/>
            <consortium name="The Broad Institute Genome Sequencing Center for Infectious Disease"/>
            <person name="Wu L."/>
            <person name="Ma J."/>
        </authorList>
    </citation>
    <scope>NUCLEOTIDE SEQUENCE [LARGE SCALE GENOMIC DNA]</scope>
    <source>
        <strain evidence="1 2">RDMS1</strain>
    </source>
</reference>
<gene>
    <name evidence="1" type="ORF">ACFQL7_07390</name>
</gene>
<dbReference type="EMBL" id="JBHTAX010000001">
    <property type="protein sequence ID" value="MFC7189698.1"/>
    <property type="molecule type" value="Genomic_DNA"/>
</dbReference>
<sequence>MPCAEHTSQRCELRVAADLLATLDERLIEHLAVDASRTFVLYREAILDLTVRDGDLSAARVFTVDVQGFAARVTDPNPTAVLSDFCHDIEAAIDTVRG</sequence>
<name>A0ABD5YQ20_9EURY</name>
<comment type="caution">
    <text evidence="1">The sequence shown here is derived from an EMBL/GenBank/DDBJ whole genome shotgun (WGS) entry which is preliminary data.</text>
</comment>
<evidence type="ECO:0000313" key="2">
    <source>
        <dbReference type="Proteomes" id="UP001596417"/>
    </source>
</evidence>
<protein>
    <submittedName>
        <fullName evidence="1">Uncharacterized protein</fullName>
    </submittedName>
</protein>
<accession>A0ABD5YQ20</accession>